<dbReference type="InterPro" id="IPR001138">
    <property type="entry name" value="Zn2Cys6_DnaBD"/>
</dbReference>
<evidence type="ECO:0000259" key="7">
    <source>
        <dbReference type="PROSITE" id="PS50048"/>
    </source>
</evidence>
<dbReference type="InterPro" id="IPR036864">
    <property type="entry name" value="Zn2-C6_fun-type_DNA-bd_sf"/>
</dbReference>
<proteinExistence type="predicted"/>
<dbReference type="InterPro" id="IPR052073">
    <property type="entry name" value="Amide_Lactam_Regulators"/>
</dbReference>
<evidence type="ECO:0000313" key="9">
    <source>
        <dbReference type="Proteomes" id="UP000248340"/>
    </source>
</evidence>
<feature type="region of interest" description="Disordered" evidence="6">
    <location>
        <begin position="59"/>
        <end position="95"/>
    </location>
</feature>
<dbReference type="Pfam" id="PF00172">
    <property type="entry name" value="Zn_clus"/>
    <property type="match status" value="1"/>
</dbReference>
<keyword evidence="2" id="KW-0805">Transcription regulation</keyword>
<dbReference type="RefSeq" id="XP_025488851.1">
    <property type="nucleotide sequence ID" value="XM_025640171.1"/>
</dbReference>
<dbReference type="EMBL" id="KZ821727">
    <property type="protein sequence ID" value="PYH78651.1"/>
    <property type="molecule type" value="Genomic_DNA"/>
</dbReference>
<evidence type="ECO:0000256" key="6">
    <source>
        <dbReference type="SAM" id="MobiDB-lite"/>
    </source>
</evidence>
<evidence type="ECO:0000256" key="2">
    <source>
        <dbReference type="ARBA" id="ARBA00023015"/>
    </source>
</evidence>
<dbReference type="GO" id="GO:0008270">
    <property type="term" value="F:zinc ion binding"/>
    <property type="evidence" value="ECO:0007669"/>
    <property type="project" value="InterPro"/>
</dbReference>
<dbReference type="AlphaFoldDB" id="A0A319C341"/>
<dbReference type="Gene3D" id="4.10.240.10">
    <property type="entry name" value="Zn(2)-C6 fungal-type DNA-binding domain"/>
    <property type="match status" value="1"/>
</dbReference>
<dbReference type="PANTHER" id="PTHR47171:SF1">
    <property type="entry name" value="ZN(II)2CYS6 TRANSCRIPTION FACTOR (EUROFUNG)"/>
    <property type="match status" value="1"/>
</dbReference>
<feature type="compositionally biased region" description="Low complexity" evidence="6">
    <location>
        <begin position="69"/>
        <end position="82"/>
    </location>
</feature>
<dbReference type="GO" id="GO:0009893">
    <property type="term" value="P:positive regulation of metabolic process"/>
    <property type="evidence" value="ECO:0007669"/>
    <property type="project" value="UniProtKB-ARBA"/>
</dbReference>
<reference evidence="8 9" key="1">
    <citation type="submission" date="2016-12" db="EMBL/GenBank/DDBJ databases">
        <title>The genomes of Aspergillus section Nigri reveals drivers in fungal speciation.</title>
        <authorList>
            <consortium name="DOE Joint Genome Institute"/>
            <person name="Vesth T.C."/>
            <person name="Nybo J."/>
            <person name="Theobald S."/>
            <person name="Brandl J."/>
            <person name="Frisvad J.C."/>
            <person name="Nielsen K.F."/>
            <person name="Lyhne E.K."/>
            <person name="Kogle M.E."/>
            <person name="Kuo A."/>
            <person name="Riley R."/>
            <person name="Clum A."/>
            <person name="Nolan M."/>
            <person name="Lipzen A."/>
            <person name="Salamov A."/>
            <person name="Henrissat B."/>
            <person name="Wiebenga A."/>
            <person name="De Vries R.P."/>
            <person name="Grigoriev I.V."/>
            <person name="Mortensen U.H."/>
            <person name="Andersen M.R."/>
            <person name="Baker S.E."/>
        </authorList>
    </citation>
    <scope>NUCLEOTIDE SEQUENCE [LARGE SCALE GENOMIC DNA]</scope>
    <source>
        <strain evidence="8 9">CBS 121591</strain>
    </source>
</reference>
<organism evidence="8 9">
    <name type="scientific">Aspergillus uvarum CBS 121591</name>
    <dbReference type="NCBI Taxonomy" id="1448315"/>
    <lineage>
        <taxon>Eukaryota</taxon>
        <taxon>Fungi</taxon>
        <taxon>Dikarya</taxon>
        <taxon>Ascomycota</taxon>
        <taxon>Pezizomycotina</taxon>
        <taxon>Eurotiomycetes</taxon>
        <taxon>Eurotiomycetidae</taxon>
        <taxon>Eurotiales</taxon>
        <taxon>Aspergillaceae</taxon>
        <taxon>Aspergillus</taxon>
        <taxon>Aspergillus subgen. Circumdati</taxon>
    </lineage>
</organism>
<dbReference type="STRING" id="1448315.A0A319C341"/>
<dbReference type="VEuPathDB" id="FungiDB:BO82DRAFT_421487"/>
<accession>A0A319C341</accession>
<sequence length="220" mass="24407">MPSQDSSTPHQPRSRAKQACLHCNRRRIRCNVQETCPCHNCIATNVPCTIGVSKRGKYARKKTVRHTPKTSAPSHSHSPSSHIIKDSKGPSSLANEQHDLSHIDYLGNSMAPLISDHADDTHQTVFLGESSPLTVVIDEGHHASPDTWTTTTTSQTRLCYPIPGRSNVSHARDEALRFRKLRTEHQLQADGAFSFPSPSTCALLLQEYFNWFHPAVSHAS</sequence>
<evidence type="ECO:0000256" key="5">
    <source>
        <dbReference type="ARBA" id="ARBA00023242"/>
    </source>
</evidence>
<dbReference type="SMART" id="SM00066">
    <property type="entry name" value="GAL4"/>
    <property type="match status" value="1"/>
</dbReference>
<keyword evidence="9" id="KW-1185">Reference proteome</keyword>
<evidence type="ECO:0000313" key="8">
    <source>
        <dbReference type="EMBL" id="PYH78651.1"/>
    </source>
</evidence>
<dbReference type="Proteomes" id="UP000248340">
    <property type="component" value="Unassembled WGS sequence"/>
</dbReference>
<dbReference type="PANTHER" id="PTHR47171">
    <property type="entry name" value="FARA-RELATED"/>
    <property type="match status" value="1"/>
</dbReference>
<name>A0A319C341_9EURO</name>
<gene>
    <name evidence="8" type="ORF">BO82DRAFT_421487</name>
</gene>
<dbReference type="PROSITE" id="PS50048">
    <property type="entry name" value="ZN2_CY6_FUNGAL_2"/>
    <property type="match status" value="1"/>
</dbReference>
<keyword evidence="3" id="KW-0238">DNA-binding</keyword>
<protein>
    <recommendedName>
        <fullName evidence="7">Zn(2)-C6 fungal-type domain-containing protein</fullName>
    </recommendedName>
</protein>
<evidence type="ECO:0000256" key="3">
    <source>
        <dbReference type="ARBA" id="ARBA00023125"/>
    </source>
</evidence>
<dbReference type="OrthoDB" id="5121955at2759"/>
<keyword evidence="5" id="KW-0539">Nucleus</keyword>
<evidence type="ECO:0000256" key="4">
    <source>
        <dbReference type="ARBA" id="ARBA00023163"/>
    </source>
</evidence>
<dbReference type="GO" id="GO:0003677">
    <property type="term" value="F:DNA binding"/>
    <property type="evidence" value="ECO:0007669"/>
    <property type="project" value="UniProtKB-KW"/>
</dbReference>
<feature type="compositionally biased region" description="Basic residues" evidence="6">
    <location>
        <begin position="59"/>
        <end position="68"/>
    </location>
</feature>
<dbReference type="GeneID" id="37142913"/>
<keyword evidence="4" id="KW-0804">Transcription</keyword>
<dbReference type="GO" id="GO:0000981">
    <property type="term" value="F:DNA-binding transcription factor activity, RNA polymerase II-specific"/>
    <property type="evidence" value="ECO:0007669"/>
    <property type="project" value="InterPro"/>
</dbReference>
<feature type="domain" description="Zn(2)-C6 fungal-type" evidence="7">
    <location>
        <begin position="19"/>
        <end position="50"/>
    </location>
</feature>
<dbReference type="CDD" id="cd00067">
    <property type="entry name" value="GAL4"/>
    <property type="match status" value="1"/>
</dbReference>
<keyword evidence="1" id="KW-0862">Zinc</keyword>
<evidence type="ECO:0000256" key="1">
    <source>
        <dbReference type="ARBA" id="ARBA00022833"/>
    </source>
</evidence>
<dbReference type="SUPFAM" id="SSF57701">
    <property type="entry name" value="Zn2/Cys6 DNA-binding domain"/>
    <property type="match status" value="1"/>
</dbReference>